<dbReference type="EMBL" id="AKWF02000005">
    <property type="protein sequence ID" value="EMO65230.1"/>
    <property type="molecule type" value="Genomic_DNA"/>
</dbReference>
<dbReference type="STRING" id="1192866.LEP1GSC133_1524"/>
<evidence type="ECO:0000313" key="2">
    <source>
        <dbReference type="Proteomes" id="UP000012159"/>
    </source>
</evidence>
<organism evidence="1 2">
    <name type="scientific">Leptospira borgpetersenii serovar Pomona str. 200901868</name>
    <dbReference type="NCBI Taxonomy" id="1192866"/>
    <lineage>
        <taxon>Bacteria</taxon>
        <taxon>Pseudomonadati</taxon>
        <taxon>Spirochaetota</taxon>
        <taxon>Spirochaetia</taxon>
        <taxon>Leptospirales</taxon>
        <taxon>Leptospiraceae</taxon>
        <taxon>Leptospira</taxon>
    </lineage>
</organism>
<sequence>MTPRTIYRRNWEILEFFSCTKFPKTIKLQKNADPADQQYG</sequence>
<dbReference type="Proteomes" id="UP000012159">
    <property type="component" value="Unassembled WGS sequence"/>
</dbReference>
<comment type="caution">
    <text evidence="1">The sequence shown here is derived from an EMBL/GenBank/DDBJ whole genome shotgun (WGS) entry which is preliminary data.</text>
</comment>
<protein>
    <submittedName>
        <fullName evidence="1">Uncharacterized protein</fullName>
    </submittedName>
</protein>
<reference evidence="1 2" key="1">
    <citation type="submission" date="2013-01" db="EMBL/GenBank/DDBJ databases">
        <authorList>
            <person name="Harkins D.M."/>
            <person name="Durkin A.S."/>
            <person name="Brinkac L.M."/>
            <person name="Haft D.H."/>
            <person name="Selengut J.D."/>
            <person name="Sanka R."/>
            <person name="DePew J."/>
            <person name="Purushe J."/>
            <person name="Picardeau M."/>
            <person name="Werts C."/>
            <person name="Goarant C."/>
            <person name="Vinetz J.M."/>
            <person name="Sutton G.G."/>
            <person name="Nierman W.C."/>
            <person name="Fouts D.E."/>
        </authorList>
    </citation>
    <scope>NUCLEOTIDE SEQUENCE [LARGE SCALE GENOMIC DNA]</scope>
    <source>
        <strain evidence="1 2">200901868</strain>
    </source>
</reference>
<accession>M6W7Z0</accession>
<dbReference type="AlphaFoldDB" id="M6W7Z0"/>
<proteinExistence type="predicted"/>
<name>M6W7Z0_LEPBO</name>
<gene>
    <name evidence="1" type="ORF">LEP1GSC133_1524</name>
</gene>
<evidence type="ECO:0000313" key="1">
    <source>
        <dbReference type="EMBL" id="EMO65230.1"/>
    </source>
</evidence>